<evidence type="ECO:0000313" key="1">
    <source>
        <dbReference type="EMBL" id="KAL1496840.1"/>
    </source>
</evidence>
<keyword evidence="2" id="KW-1185">Reference proteome</keyword>
<dbReference type="EMBL" id="JBGBPQ010000028">
    <property type="protein sequence ID" value="KAL1496840.1"/>
    <property type="molecule type" value="Genomic_DNA"/>
</dbReference>
<dbReference type="GO" id="GO:0016791">
    <property type="term" value="F:phosphatase activity"/>
    <property type="evidence" value="ECO:0007669"/>
    <property type="project" value="TreeGrafter"/>
</dbReference>
<accession>A0AB34IDM3</accession>
<dbReference type="Pfam" id="PF13344">
    <property type="entry name" value="Hydrolase_6"/>
    <property type="match status" value="1"/>
</dbReference>
<evidence type="ECO:0000313" key="2">
    <source>
        <dbReference type="Proteomes" id="UP001515480"/>
    </source>
</evidence>
<sequence length="363" mass="39015">MRSSLLRAALRACPPPLPLPRRALTTSAGRVVGGRVVDGMADVSAFLIDLDGTMYTPAGPIAGADAFHDYLLAKRLPYVFLSNTGAKGASGVAQRLAANGILSGGAPVGHEHIYTASQAQCEYMVRTFARGAKVFVFAGGFETTLEQSFWMERLRQLDAELVGSWDVRTFLTEVEAKAWGELARAGRGPPVYVVVFSDGSIKALRDPTTGELGFADWSFDVIKKAGYLLSHGATFVCTAEDSFNVRPDGWPLPGPGIIVALFRTLMYPDGNANLHVCGKGGDLGNEYMMERAVAMLRAQGHEGGRESIVMVGDRFDTDMRAGTGAGLRTCLVESGCHKIELQSFYPNDRVDFVASSVAELIRP</sequence>
<dbReference type="InterPro" id="IPR023214">
    <property type="entry name" value="HAD_sf"/>
</dbReference>
<dbReference type="PANTHER" id="PTHR19288">
    <property type="entry name" value="4-NITROPHENYLPHOSPHATASE-RELATED"/>
    <property type="match status" value="1"/>
</dbReference>
<dbReference type="Pfam" id="PF13242">
    <property type="entry name" value="Hydrolase_like"/>
    <property type="match status" value="1"/>
</dbReference>
<dbReference type="Gene3D" id="3.40.50.1000">
    <property type="entry name" value="HAD superfamily/HAD-like"/>
    <property type="match status" value="2"/>
</dbReference>
<dbReference type="GO" id="GO:0005737">
    <property type="term" value="C:cytoplasm"/>
    <property type="evidence" value="ECO:0007669"/>
    <property type="project" value="TreeGrafter"/>
</dbReference>
<dbReference type="Proteomes" id="UP001515480">
    <property type="component" value="Unassembled WGS sequence"/>
</dbReference>
<reference evidence="1 2" key="1">
    <citation type="journal article" date="2024" name="Science">
        <title>Giant polyketide synthase enzymes in the biosynthesis of giant marine polyether toxins.</title>
        <authorList>
            <person name="Fallon T.R."/>
            <person name="Shende V.V."/>
            <person name="Wierzbicki I.H."/>
            <person name="Pendleton A.L."/>
            <person name="Watervoot N.F."/>
            <person name="Auber R.P."/>
            <person name="Gonzalez D.J."/>
            <person name="Wisecaver J.H."/>
            <person name="Moore B.S."/>
        </authorList>
    </citation>
    <scope>NUCLEOTIDE SEQUENCE [LARGE SCALE GENOMIC DNA]</scope>
    <source>
        <strain evidence="1 2">12B1</strain>
    </source>
</reference>
<dbReference type="AlphaFoldDB" id="A0AB34IDM3"/>
<gene>
    <name evidence="1" type="ORF">AB1Y20_014426</name>
</gene>
<dbReference type="PANTHER" id="PTHR19288:SF46">
    <property type="entry name" value="HALOACID DEHALOGENASE-LIKE HYDROLASE DOMAIN-CONTAINING PROTEIN 2"/>
    <property type="match status" value="1"/>
</dbReference>
<organism evidence="1 2">
    <name type="scientific">Prymnesium parvum</name>
    <name type="common">Toxic golden alga</name>
    <dbReference type="NCBI Taxonomy" id="97485"/>
    <lineage>
        <taxon>Eukaryota</taxon>
        <taxon>Haptista</taxon>
        <taxon>Haptophyta</taxon>
        <taxon>Prymnesiophyceae</taxon>
        <taxon>Prymnesiales</taxon>
        <taxon>Prymnesiaceae</taxon>
        <taxon>Prymnesium</taxon>
    </lineage>
</organism>
<name>A0AB34IDM3_PRYPA</name>
<dbReference type="InterPro" id="IPR006357">
    <property type="entry name" value="HAD-SF_hydro_IIA"/>
</dbReference>
<comment type="caution">
    <text evidence="1">The sequence shown here is derived from an EMBL/GenBank/DDBJ whole genome shotgun (WGS) entry which is preliminary data.</text>
</comment>
<protein>
    <submittedName>
        <fullName evidence="1">Uncharacterized protein</fullName>
    </submittedName>
</protein>
<dbReference type="InterPro" id="IPR036412">
    <property type="entry name" value="HAD-like_sf"/>
</dbReference>
<proteinExistence type="predicted"/>
<dbReference type="SUPFAM" id="SSF56784">
    <property type="entry name" value="HAD-like"/>
    <property type="match status" value="1"/>
</dbReference>